<dbReference type="Gene3D" id="6.10.10.130">
    <property type="match status" value="1"/>
</dbReference>
<dbReference type="eggNOG" id="COG2865">
    <property type="taxonomic scope" value="Bacteria"/>
</dbReference>
<dbReference type="RefSeq" id="WP_014374367.1">
    <property type="nucleotide sequence ID" value="NC_016943.1"/>
</dbReference>
<feature type="region of interest" description="Disordered" evidence="1">
    <location>
        <begin position="145"/>
        <end position="169"/>
    </location>
</feature>
<keyword evidence="4" id="KW-1185">Reference proteome</keyword>
<dbReference type="PANTHER" id="PTHR30595">
    <property type="entry name" value="GLPR-RELATED TRANSCRIPTIONAL REPRESSOR"/>
    <property type="match status" value="1"/>
</dbReference>
<dbReference type="HOGENOM" id="CLU_024970_7_0_11"/>
<dbReference type="InterPro" id="IPR038475">
    <property type="entry name" value="RecG_C_sf"/>
</dbReference>
<dbReference type="Gene3D" id="3.30.565.60">
    <property type="match status" value="1"/>
</dbReference>
<proteinExistence type="predicted"/>
<protein>
    <submittedName>
        <fullName evidence="3">Putative transcriptional regulator</fullName>
    </submittedName>
</protein>
<dbReference type="Pfam" id="PF04326">
    <property type="entry name" value="SLFN_AlbA_2"/>
    <property type="match status" value="1"/>
</dbReference>
<evidence type="ECO:0000259" key="2">
    <source>
        <dbReference type="Pfam" id="PF04326"/>
    </source>
</evidence>
<dbReference type="Proteomes" id="UP000007517">
    <property type="component" value="Chromosome"/>
</dbReference>
<dbReference type="KEGG" id="bsd:BLASA_0490"/>
<accession>H6RNY9</accession>
<reference evidence="4" key="2">
    <citation type="submission" date="2012-02" db="EMBL/GenBank/DDBJ databases">
        <title>Complete genome sequence of Blastococcus saxobsidens strain DD2.</title>
        <authorList>
            <person name="Genoscope."/>
        </authorList>
    </citation>
    <scope>NUCLEOTIDE SEQUENCE [LARGE SCALE GENOMIC DNA]</scope>
    <source>
        <strain evidence="4">DD2</strain>
    </source>
</reference>
<dbReference type="PANTHER" id="PTHR30595:SF6">
    <property type="entry name" value="SCHLAFEN ALBA-2 DOMAIN-CONTAINING PROTEIN"/>
    <property type="match status" value="1"/>
</dbReference>
<name>H6RNY9_BLASD</name>
<reference evidence="3 4" key="1">
    <citation type="journal article" date="2012" name="J. Bacteriol.">
        <title>Genome Sequence of Blastococcus saxobsidens DD2, a Stone-Inhabiting Bacterium.</title>
        <authorList>
            <person name="Chouaia B."/>
            <person name="Crotti E."/>
            <person name="Brusetti L."/>
            <person name="Daffonchio D."/>
            <person name="Essoussi I."/>
            <person name="Nouioui I."/>
            <person name="Sbissi I."/>
            <person name="Ghodhbane-Gtari F."/>
            <person name="Gtari M."/>
            <person name="Vacherie B."/>
            <person name="Barbe V."/>
            <person name="Medigue C."/>
            <person name="Gury J."/>
            <person name="Pujic P."/>
            <person name="Normand P."/>
        </authorList>
    </citation>
    <scope>NUCLEOTIDE SEQUENCE [LARGE SCALE GENOMIC DNA]</scope>
    <source>
        <strain evidence="3 4">DD2</strain>
    </source>
</reference>
<evidence type="ECO:0000313" key="4">
    <source>
        <dbReference type="Proteomes" id="UP000007517"/>
    </source>
</evidence>
<dbReference type="InterPro" id="IPR007421">
    <property type="entry name" value="Schlafen_AlbA_2_dom"/>
</dbReference>
<feature type="domain" description="Schlafen AlbA-2" evidence="2">
    <location>
        <begin position="25"/>
        <end position="140"/>
    </location>
</feature>
<dbReference type="OrthoDB" id="3885120at2"/>
<sequence>MTATTDLPRLLQLIWKGTRSASSLEGQMLDFKTEKGSTKETAQDLAEAAVCFANANGGLLVVGVTDNGTGPGSFVGTTSNADDIRTRIHALTEPPLVTDVAEHRHEGQRLLTIRVPQGLDVYATKKGLVTRRWNDQCLPMRPADVSRLDDERRGNDWTAQPTDRTPSDVDSDAMLRVRNLLRGTPDATRRRLAEATDVDILHALRVVTETGHLTRAGETLLCQNAKSANDEILVYQYRPTPGGEATAVRRWGTPLVLAFAEAIETISARNGITPVNTAGGQQLQVEDYPSVAVREALANALIHGDYREKRPVQVEHSPEVLTVASPGPLVSGITPRNILTSGSRARFPSLATALRTLGLAEGLGQGVDRMFREMVRSGRSVPEVKEEETQGLGTRVTFRGGPPNARITRFIADLPDTERDDTDTLLIVRMLCEQRTVTASQAADVIQRDIEATEAVLRRLSSGEAELLEPTAGTALRKKPTYRLRGGALASLGPAVKYHRRATTDVNKKVVDHVREYGTINNATVQRVFDVDVYQARDILRDFVGREILVRVSEQQRGVAVKYGPGPSFPEKRTRRRVRD</sequence>
<evidence type="ECO:0000256" key="1">
    <source>
        <dbReference type="SAM" id="MobiDB-lite"/>
    </source>
</evidence>
<organism evidence="3 4">
    <name type="scientific">Blastococcus saxobsidens (strain DD2)</name>
    <dbReference type="NCBI Taxonomy" id="1146883"/>
    <lineage>
        <taxon>Bacteria</taxon>
        <taxon>Bacillati</taxon>
        <taxon>Actinomycetota</taxon>
        <taxon>Actinomycetes</taxon>
        <taxon>Geodermatophilales</taxon>
        <taxon>Geodermatophilaceae</taxon>
        <taxon>Blastococcus</taxon>
    </lineage>
</organism>
<dbReference type="Pfam" id="PF13749">
    <property type="entry name" value="HATPase_c_4"/>
    <property type="match status" value="1"/>
</dbReference>
<dbReference type="EMBL" id="FO117623">
    <property type="protein sequence ID" value="CCG01451.1"/>
    <property type="molecule type" value="Genomic_DNA"/>
</dbReference>
<gene>
    <name evidence="3" type="ordered locus">BLASA_0490</name>
</gene>
<dbReference type="AlphaFoldDB" id="H6RNY9"/>
<dbReference type="Gene3D" id="3.30.950.30">
    <property type="entry name" value="Schlafen, AAA domain"/>
    <property type="match status" value="1"/>
</dbReference>
<dbReference type="STRING" id="1146883.BLASA_0490"/>
<dbReference type="InterPro" id="IPR038461">
    <property type="entry name" value="Schlafen_AlbA_2_dom_sf"/>
</dbReference>
<feature type="compositionally biased region" description="Basic and acidic residues" evidence="1">
    <location>
        <begin position="145"/>
        <end position="155"/>
    </location>
</feature>
<evidence type="ECO:0000313" key="3">
    <source>
        <dbReference type="EMBL" id="CCG01451.1"/>
    </source>
</evidence>